<dbReference type="GO" id="GO:0016020">
    <property type="term" value="C:membrane"/>
    <property type="evidence" value="ECO:0007669"/>
    <property type="project" value="UniProtKB-SubCell"/>
</dbReference>
<dbReference type="EMBL" id="JBCGBO010000001">
    <property type="protein sequence ID" value="KAK9228044.1"/>
    <property type="molecule type" value="Genomic_DNA"/>
</dbReference>
<organism evidence="8 9">
    <name type="scientific">Citrus x changshan-huyou</name>
    <dbReference type="NCBI Taxonomy" id="2935761"/>
    <lineage>
        <taxon>Eukaryota</taxon>
        <taxon>Viridiplantae</taxon>
        <taxon>Streptophyta</taxon>
        <taxon>Embryophyta</taxon>
        <taxon>Tracheophyta</taxon>
        <taxon>Spermatophyta</taxon>
        <taxon>Magnoliopsida</taxon>
        <taxon>eudicotyledons</taxon>
        <taxon>Gunneridae</taxon>
        <taxon>Pentapetalae</taxon>
        <taxon>rosids</taxon>
        <taxon>malvids</taxon>
        <taxon>Sapindales</taxon>
        <taxon>Rutaceae</taxon>
        <taxon>Aurantioideae</taxon>
        <taxon>Citrus</taxon>
    </lineage>
</organism>
<dbReference type="InterPro" id="IPR030184">
    <property type="entry name" value="WAT1-related"/>
</dbReference>
<dbReference type="SUPFAM" id="SSF103481">
    <property type="entry name" value="Multidrug resistance efflux transporter EmrE"/>
    <property type="match status" value="2"/>
</dbReference>
<evidence type="ECO:0000256" key="4">
    <source>
        <dbReference type="ARBA" id="ARBA00022989"/>
    </source>
</evidence>
<evidence type="ECO:0000256" key="5">
    <source>
        <dbReference type="ARBA" id="ARBA00023136"/>
    </source>
</evidence>
<comment type="caution">
    <text evidence="8">The sequence shown here is derived from an EMBL/GenBank/DDBJ whole genome shotgun (WGS) entry which is preliminary data.</text>
</comment>
<feature type="transmembrane region" description="Helical" evidence="6">
    <location>
        <begin position="150"/>
        <end position="170"/>
    </location>
</feature>
<feature type="transmembrane region" description="Helical" evidence="6">
    <location>
        <begin position="321"/>
        <end position="340"/>
    </location>
</feature>
<feature type="transmembrane region" description="Helical" evidence="6">
    <location>
        <begin position="113"/>
        <end position="138"/>
    </location>
</feature>
<evidence type="ECO:0000313" key="8">
    <source>
        <dbReference type="EMBL" id="KAK9228044.1"/>
    </source>
</evidence>
<keyword evidence="4 6" id="KW-1133">Transmembrane helix</keyword>
<dbReference type="InterPro" id="IPR000620">
    <property type="entry name" value="EamA_dom"/>
</dbReference>
<evidence type="ECO:0000256" key="2">
    <source>
        <dbReference type="ARBA" id="ARBA00007635"/>
    </source>
</evidence>
<feature type="transmembrane region" description="Helical" evidence="6">
    <location>
        <begin position="43"/>
        <end position="60"/>
    </location>
</feature>
<feature type="transmembrane region" description="Helical" evidence="6">
    <location>
        <begin position="232"/>
        <end position="253"/>
    </location>
</feature>
<feature type="transmembrane region" description="Helical" evidence="6">
    <location>
        <begin position="72"/>
        <end position="93"/>
    </location>
</feature>
<keyword evidence="9" id="KW-1185">Reference proteome</keyword>
<feature type="domain" description="EamA" evidence="7">
    <location>
        <begin position="16"/>
        <end position="130"/>
    </location>
</feature>
<dbReference type="Pfam" id="PF00892">
    <property type="entry name" value="EamA"/>
    <property type="match status" value="2"/>
</dbReference>
<dbReference type="GO" id="GO:0022857">
    <property type="term" value="F:transmembrane transporter activity"/>
    <property type="evidence" value="ECO:0007669"/>
    <property type="project" value="InterPro"/>
</dbReference>
<comment type="similarity">
    <text evidence="2 6">Belongs to the drug/metabolite transporter (DMT) superfamily. Plant drug/metabolite exporter (P-DME) (TC 2.A.7.4) family.</text>
</comment>
<comment type="subcellular location">
    <subcellularLocation>
        <location evidence="1 6">Membrane</location>
        <topology evidence="1 6">Multi-pass membrane protein</topology>
    </subcellularLocation>
</comment>
<protein>
    <recommendedName>
        <fullName evidence="6">WAT1-related protein</fullName>
    </recommendedName>
</protein>
<dbReference type="PANTHER" id="PTHR31218">
    <property type="entry name" value="WAT1-RELATED PROTEIN"/>
    <property type="match status" value="1"/>
</dbReference>
<gene>
    <name evidence="8" type="ORF">WN944_020991</name>
</gene>
<keyword evidence="3 6" id="KW-0812">Transmembrane</keyword>
<feature type="transmembrane region" description="Helical" evidence="6">
    <location>
        <begin position="296"/>
        <end position="315"/>
    </location>
</feature>
<name>A0AAP0QZ46_9ROSI</name>
<feature type="transmembrane region" description="Helical" evidence="6">
    <location>
        <begin position="200"/>
        <end position="220"/>
    </location>
</feature>
<evidence type="ECO:0000256" key="1">
    <source>
        <dbReference type="ARBA" id="ARBA00004141"/>
    </source>
</evidence>
<feature type="transmembrane region" description="Helical" evidence="6">
    <location>
        <begin position="268"/>
        <end position="289"/>
    </location>
</feature>
<proteinExistence type="inferred from homology"/>
<dbReference type="Proteomes" id="UP001428341">
    <property type="component" value="Unassembled WGS sequence"/>
</dbReference>
<sequence>MCMVPERAKLHLAMTIFQFGYAGNHVIMRTALNMGVSKLVFPLYRNIIAVIVLVPFAYFLEKKDRPTLTYSFLLQFFLLGLVGITLNQGSYIFGLDNTSPIFASAVENAVPAVTFIMAVLLRQAITLTFVMFSDALAFRIEQIHLTRKDGIAKVLGTLISVGGASVITLYKGPIVYRPNSASDQSQSQMLLLGDTKEKNWTLGCICLIGHCLFWSSWIVLQSPVLKKYPARLSVVSYSCFFSLMQFSAIGAYFERDSAAWQFHSGWEIFSVFYSGLVASAMSFAVQIWVIDRGGPMFVSAYLPVQTMLVAIMATIALGEEFYLGGVIGASLIIAGLYLVVLGKDEESKYNTEKAMMTVSENTWAAKSSVVQPLLPTINES</sequence>
<reference evidence="8 9" key="1">
    <citation type="submission" date="2024-05" db="EMBL/GenBank/DDBJ databases">
        <title>Haplotype-resolved chromosome-level genome assembly of Huyou (Citrus changshanensis).</title>
        <authorList>
            <person name="Miao C."/>
            <person name="Chen W."/>
            <person name="Wu Y."/>
            <person name="Wang L."/>
            <person name="Zhao S."/>
            <person name="Grierson D."/>
            <person name="Xu C."/>
            <person name="Chen K."/>
        </authorList>
    </citation>
    <scope>NUCLEOTIDE SEQUENCE [LARGE SCALE GENOMIC DNA]</scope>
    <source>
        <strain evidence="8">01-14</strain>
        <tissue evidence="8">Leaf</tissue>
    </source>
</reference>
<feature type="domain" description="EamA" evidence="7">
    <location>
        <begin position="202"/>
        <end position="340"/>
    </location>
</feature>
<feature type="transmembrane region" description="Helical" evidence="6">
    <location>
        <begin position="12"/>
        <end position="31"/>
    </location>
</feature>
<evidence type="ECO:0000256" key="6">
    <source>
        <dbReference type="RuleBase" id="RU363077"/>
    </source>
</evidence>
<evidence type="ECO:0000259" key="7">
    <source>
        <dbReference type="Pfam" id="PF00892"/>
    </source>
</evidence>
<accession>A0AAP0QZ46</accession>
<evidence type="ECO:0000256" key="3">
    <source>
        <dbReference type="ARBA" id="ARBA00022692"/>
    </source>
</evidence>
<dbReference type="AlphaFoldDB" id="A0AAP0QZ46"/>
<evidence type="ECO:0000313" key="9">
    <source>
        <dbReference type="Proteomes" id="UP001428341"/>
    </source>
</evidence>
<dbReference type="InterPro" id="IPR037185">
    <property type="entry name" value="EmrE-like"/>
</dbReference>
<keyword evidence="5 6" id="KW-0472">Membrane</keyword>